<keyword evidence="3" id="KW-1185">Reference proteome</keyword>
<dbReference type="InterPro" id="IPR002716">
    <property type="entry name" value="PIN_dom"/>
</dbReference>
<accession>C0QQ52</accession>
<dbReference type="SUPFAM" id="SSF88723">
    <property type="entry name" value="PIN domain-like"/>
    <property type="match status" value="1"/>
</dbReference>
<dbReference type="HOGENOM" id="CLU_134210_2_0_0"/>
<name>C0QQ52_PERMH</name>
<sequence>MNKRFFIDSNIFIEALKKNPDYQAKELISYIYTDIFNDYYINDIVFSEVYYHLIIKGKLTARKKENDLWKLISSILFLNSNFQIIEEARNLIKNKKLKTNDALILSTVKNYQIPYLISLDNDFSDCIKNENIKIISKPEELKTLVKEM</sequence>
<dbReference type="eggNOG" id="COG1848">
    <property type="taxonomic scope" value="Bacteria"/>
</dbReference>
<dbReference type="InterPro" id="IPR029060">
    <property type="entry name" value="PIN-like_dom_sf"/>
</dbReference>
<dbReference type="PANTHER" id="PTHR39677:SF4">
    <property type="entry name" value="RIBONUCLEASE VAPC6"/>
    <property type="match status" value="1"/>
</dbReference>
<dbReference type="AlphaFoldDB" id="C0QQ52"/>
<protein>
    <submittedName>
        <fullName evidence="2">Putative PIN domain protein</fullName>
    </submittedName>
</protein>
<dbReference type="SMART" id="SM00670">
    <property type="entry name" value="PINc"/>
    <property type="match status" value="1"/>
</dbReference>
<organism evidence="2 3">
    <name type="scientific">Persephonella marina (strain DSM 14350 / EX-H1)</name>
    <dbReference type="NCBI Taxonomy" id="123214"/>
    <lineage>
        <taxon>Bacteria</taxon>
        <taxon>Pseudomonadati</taxon>
        <taxon>Aquificota</taxon>
        <taxon>Aquificia</taxon>
        <taxon>Aquificales</taxon>
        <taxon>Hydrogenothermaceae</taxon>
        <taxon>Persephonella</taxon>
    </lineage>
</organism>
<gene>
    <name evidence="2" type="ordered locus">PERMA_1012</name>
</gene>
<proteinExistence type="predicted"/>
<dbReference type="Proteomes" id="UP000001366">
    <property type="component" value="Chromosome"/>
</dbReference>
<feature type="domain" description="PIN" evidence="1">
    <location>
        <begin position="3"/>
        <end position="125"/>
    </location>
</feature>
<dbReference type="Gene3D" id="3.40.50.1010">
    <property type="entry name" value="5'-nuclease"/>
    <property type="match status" value="1"/>
</dbReference>
<evidence type="ECO:0000313" key="2">
    <source>
        <dbReference type="EMBL" id="ACO03568.1"/>
    </source>
</evidence>
<dbReference type="STRING" id="123214.PERMA_1012"/>
<reference evidence="2 3" key="1">
    <citation type="journal article" date="2009" name="J. Bacteriol.">
        <title>Complete and draft genome sequences of six members of the Aquificales.</title>
        <authorList>
            <person name="Reysenbach A.L."/>
            <person name="Hamamura N."/>
            <person name="Podar M."/>
            <person name="Griffiths E."/>
            <person name="Ferreira S."/>
            <person name="Hochstein R."/>
            <person name="Heidelberg J."/>
            <person name="Johnson J."/>
            <person name="Mead D."/>
            <person name="Pohorille A."/>
            <person name="Sarmiento M."/>
            <person name="Schweighofer K."/>
            <person name="Seshadri R."/>
            <person name="Voytek M.A."/>
        </authorList>
    </citation>
    <scope>NUCLEOTIDE SEQUENCE [LARGE SCALE GENOMIC DNA]</scope>
    <source>
        <strain evidence="3">DSM 14350 / EX-H1</strain>
    </source>
</reference>
<dbReference type="PaxDb" id="123214-PERMA_1012"/>
<evidence type="ECO:0000259" key="1">
    <source>
        <dbReference type="SMART" id="SM00670"/>
    </source>
</evidence>
<evidence type="ECO:0000313" key="3">
    <source>
        <dbReference type="Proteomes" id="UP000001366"/>
    </source>
</evidence>
<dbReference type="EMBL" id="CP001230">
    <property type="protein sequence ID" value="ACO03568.1"/>
    <property type="molecule type" value="Genomic_DNA"/>
</dbReference>
<dbReference type="KEGG" id="pmx:PERMA_1012"/>
<dbReference type="Pfam" id="PF01850">
    <property type="entry name" value="PIN"/>
    <property type="match status" value="1"/>
</dbReference>
<dbReference type="PANTHER" id="PTHR39677">
    <property type="entry name" value="RIBONUCLEASE VAPC6"/>
    <property type="match status" value="1"/>
</dbReference>